<evidence type="ECO:0000313" key="2">
    <source>
        <dbReference type="EMBL" id="GFS19828.1"/>
    </source>
</evidence>
<dbReference type="Pfam" id="PF18876">
    <property type="entry name" value="AFF4_CHD"/>
    <property type="match status" value="1"/>
</dbReference>
<feature type="domain" description="AF4/FMR2 C-terminal homology" evidence="1">
    <location>
        <begin position="18"/>
        <end position="84"/>
    </location>
</feature>
<dbReference type="GO" id="GO:0005634">
    <property type="term" value="C:nucleus"/>
    <property type="evidence" value="ECO:0007669"/>
    <property type="project" value="InterPro"/>
</dbReference>
<name>A0AAV4JD21_9GAST</name>
<dbReference type="EMBL" id="BMAT01003090">
    <property type="protein sequence ID" value="GFS19828.1"/>
    <property type="molecule type" value="Genomic_DNA"/>
</dbReference>
<keyword evidence="3" id="KW-1185">Reference proteome</keyword>
<dbReference type="Proteomes" id="UP000762676">
    <property type="component" value="Unassembled WGS sequence"/>
</dbReference>
<dbReference type="AlphaFoldDB" id="A0AAV4JD21"/>
<evidence type="ECO:0000313" key="3">
    <source>
        <dbReference type="Proteomes" id="UP000762676"/>
    </source>
</evidence>
<gene>
    <name evidence="2" type="ORF">ElyMa_001554300</name>
</gene>
<protein>
    <recommendedName>
        <fullName evidence="1">AF4/FMR2 C-terminal homology domain-containing protein</fullName>
    </recommendedName>
</protein>
<sequence>MYYRSLCFLPHPVVPTCRIHSNDHYSKEAKNFKRSADEMKEKEKPARYYELYLQSGLSFLLAGYTLELKQDVNNSGVMYTGTNTMLQL</sequence>
<proteinExistence type="predicted"/>
<reference evidence="2 3" key="1">
    <citation type="journal article" date="2021" name="Elife">
        <title>Chloroplast acquisition without the gene transfer in kleptoplastic sea slugs, Plakobranchus ocellatus.</title>
        <authorList>
            <person name="Maeda T."/>
            <person name="Takahashi S."/>
            <person name="Yoshida T."/>
            <person name="Shimamura S."/>
            <person name="Takaki Y."/>
            <person name="Nagai Y."/>
            <person name="Toyoda A."/>
            <person name="Suzuki Y."/>
            <person name="Arimoto A."/>
            <person name="Ishii H."/>
            <person name="Satoh N."/>
            <person name="Nishiyama T."/>
            <person name="Hasebe M."/>
            <person name="Maruyama T."/>
            <person name="Minagawa J."/>
            <person name="Obokata J."/>
            <person name="Shigenobu S."/>
        </authorList>
    </citation>
    <scope>NUCLEOTIDE SEQUENCE [LARGE SCALE GENOMIC DNA]</scope>
</reference>
<dbReference type="InterPro" id="IPR043640">
    <property type="entry name" value="AF4/FMR2_CHD"/>
</dbReference>
<evidence type="ECO:0000259" key="1">
    <source>
        <dbReference type="Pfam" id="PF18876"/>
    </source>
</evidence>
<comment type="caution">
    <text evidence="2">The sequence shown here is derived from an EMBL/GenBank/DDBJ whole genome shotgun (WGS) entry which is preliminary data.</text>
</comment>
<accession>A0AAV4JD21</accession>
<organism evidence="2 3">
    <name type="scientific">Elysia marginata</name>
    <dbReference type="NCBI Taxonomy" id="1093978"/>
    <lineage>
        <taxon>Eukaryota</taxon>
        <taxon>Metazoa</taxon>
        <taxon>Spiralia</taxon>
        <taxon>Lophotrochozoa</taxon>
        <taxon>Mollusca</taxon>
        <taxon>Gastropoda</taxon>
        <taxon>Heterobranchia</taxon>
        <taxon>Euthyneura</taxon>
        <taxon>Panpulmonata</taxon>
        <taxon>Sacoglossa</taxon>
        <taxon>Placobranchoidea</taxon>
        <taxon>Plakobranchidae</taxon>
        <taxon>Elysia</taxon>
    </lineage>
</organism>